<organism evidence="2 3">
    <name type="scientific">Acuticoccus sediminis</name>
    <dbReference type="NCBI Taxonomy" id="2184697"/>
    <lineage>
        <taxon>Bacteria</taxon>
        <taxon>Pseudomonadati</taxon>
        <taxon>Pseudomonadota</taxon>
        <taxon>Alphaproteobacteria</taxon>
        <taxon>Hyphomicrobiales</taxon>
        <taxon>Amorphaceae</taxon>
        <taxon>Acuticoccus</taxon>
    </lineage>
</organism>
<dbReference type="AlphaFoldDB" id="A0A8B2NK28"/>
<dbReference type="EMBL" id="QHHQ01000006">
    <property type="protein sequence ID" value="RAH98847.1"/>
    <property type="molecule type" value="Genomic_DNA"/>
</dbReference>
<dbReference type="RefSeq" id="WP_111350256.1">
    <property type="nucleotide sequence ID" value="NZ_QHHQ01000006.1"/>
</dbReference>
<protein>
    <submittedName>
        <fullName evidence="2">Uncharacterized protein</fullName>
    </submittedName>
</protein>
<accession>A0A8B2NK28</accession>
<dbReference type="Proteomes" id="UP000249590">
    <property type="component" value="Unassembled WGS sequence"/>
</dbReference>
<evidence type="ECO:0000256" key="1">
    <source>
        <dbReference type="SAM" id="MobiDB-lite"/>
    </source>
</evidence>
<dbReference type="OrthoDB" id="9027184at2"/>
<name>A0A8B2NK28_9HYPH</name>
<keyword evidence="3" id="KW-1185">Reference proteome</keyword>
<proteinExistence type="predicted"/>
<evidence type="ECO:0000313" key="3">
    <source>
        <dbReference type="Proteomes" id="UP000249590"/>
    </source>
</evidence>
<reference evidence="2 3" key="1">
    <citation type="submission" date="2018-05" db="EMBL/GenBank/DDBJ databases">
        <title>Acuticoccus sediminis sp. nov., isolated from deep-sea sediment of Indian Ocean.</title>
        <authorList>
            <person name="Liu X."/>
            <person name="Lai Q."/>
            <person name="Du Y."/>
            <person name="Sun F."/>
            <person name="Zhang X."/>
            <person name="Wang S."/>
            <person name="Shao Z."/>
        </authorList>
    </citation>
    <scope>NUCLEOTIDE SEQUENCE [LARGE SCALE GENOMIC DNA]</scope>
    <source>
        <strain evidence="2 3">PTG4-2</strain>
    </source>
</reference>
<feature type="region of interest" description="Disordered" evidence="1">
    <location>
        <begin position="27"/>
        <end position="50"/>
    </location>
</feature>
<evidence type="ECO:0000313" key="2">
    <source>
        <dbReference type="EMBL" id="RAH98847.1"/>
    </source>
</evidence>
<sequence>MSGVIGQTLGMTRLYTDGGEQTFLVDDSGLHFGDGTTGQRPAPSESFGIYGEGGGSHFGGVFQQQGRMTTDADLNSASDFGFDTGGDGEAAAKIPGLHKVGDVTLKRGIVGSSVPGHTPEWTNHNDSDPGTTVVEAVVYTVDELQSHTLFHGFDDHLFIL</sequence>
<comment type="caution">
    <text evidence="2">The sequence shown here is derived from an EMBL/GenBank/DDBJ whole genome shotgun (WGS) entry which is preliminary data.</text>
</comment>
<gene>
    <name evidence="2" type="ORF">DLJ53_24750</name>
</gene>